<dbReference type="RefSeq" id="WP_114725496.1">
    <property type="nucleotide sequence ID" value="NZ_BJMI01000004.1"/>
</dbReference>
<dbReference type="Proteomes" id="UP000562982">
    <property type="component" value="Unassembled WGS sequence"/>
</dbReference>
<protein>
    <submittedName>
        <fullName evidence="2">ABC transporter substrate-binding protein</fullName>
    </submittedName>
    <submittedName>
        <fullName evidence="3">Phospholipid transport system substrate-binding protein</fullName>
    </submittedName>
</protein>
<feature type="signal peptide" evidence="1">
    <location>
        <begin position="1"/>
        <end position="28"/>
    </location>
</feature>
<dbReference type="PROSITE" id="PS51318">
    <property type="entry name" value="TAT"/>
    <property type="match status" value="1"/>
</dbReference>
<dbReference type="Gene3D" id="3.10.450.710">
    <property type="entry name" value="Tgt2/MlaC"/>
    <property type="match status" value="1"/>
</dbReference>
<dbReference type="AlphaFoldDB" id="A0A370GDQ7"/>
<evidence type="ECO:0000313" key="3">
    <source>
        <dbReference type="EMBL" id="RDI40584.1"/>
    </source>
</evidence>
<keyword evidence="4" id="KW-1185">Reference proteome</keyword>
<organism evidence="3 4">
    <name type="scientific">Gluconacetobacter liquefaciens</name>
    <name type="common">Acetobacter liquefaciens</name>
    <dbReference type="NCBI Taxonomy" id="89584"/>
    <lineage>
        <taxon>Bacteria</taxon>
        <taxon>Pseudomonadati</taxon>
        <taxon>Pseudomonadota</taxon>
        <taxon>Alphaproteobacteria</taxon>
        <taxon>Acetobacterales</taxon>
        <taxon>Acetobacteraceae</taxon>
        <taxon>Gluconacetobacter</taxon>
    </lineage>
</organism>
<keyword evidence="1" id="KW-0732">Signal</keyword>
<reference evidence="2 5" key="2">
    <citation type="submission" date="2020-04" db="EMBL/GenBank/DDBJ databases">
        <title>Description of novel Gluconacetobacter.</title>
        <authorList>
            <person name="Sombolestani A."/>
        </authorList>
    </citation>
    <scope>NUCLEOTIDE SEQUENCE [LARGE SCALE GENOMIC DNA]</scope>
    <source>
        <strain evidence="2 5">LMG 1382</strain>
    </source>
</reference>
<feature type="chain" id="PRO_5044585386" evidence="1">
    <location>
        <begin position="29"/>
        <end position="206"/>
    </location>
</feature>
<dbReference type="InterPro" id="IPR042245">
    <property type="entry name" value="Tgt2/MlaC_sf"/>
</dbReference>
<dbReference type="InterPro" id="IPR006311">
    <property type="entry name" value="TAT_signal"/>
</dbReference>
<dbReference type="Pfam" id="PF05494">
    <property type="entry name" value="MlaC"/>
    <property type="match status" value="1"/>
</dbReference>
<dbReference type="PANTHER" id="PTHR36573">
    <property type="entry name" value="INTERMEMBRANE PHOSPHOLIPID TRANSPORT SYSTEM BINDING PROTEIN MLAC"/>
    <property type="match status" value="1"/>
</dbReference>
<evidence type="ECO:0000313" key="4">
    <source>
        <dbReference type="Proteomes" id="UP000254958"/>
    </source>
</evidence>
<dbReference type="OrthoDB" id="8099120at2"/>
<dbReference type="PANTHER" id="PTHR36573:SF1">
    <property type="entry name" value="INTERMEMBRANE PHOSPHOLIPID TRANSPORT SYSTEM BINDING PROTEIN MLAC"/>
    <property type="match status" value="1"/>
</dbReference>
<dbReference type="EMBL" id="JABEQI010000001">
    <property type="protein sequence ID" value="MBB2185154.1"/>
    <property type="molecule type" value="Genomic_DNA"/>
</dbReference>
<comment type="caution">
    <text evidence="3">The sequence shown here is derived from an EMBL/GenBank/DDBJ whole genome shotgun (WGS) entry which is preliminary data.</text>
</comment>
<accession>A0A370GDQ7</accession>
<evidence type="ECO:0000313" key="5">
    <source>
        <dbReference type="Proteomes" id="UP000562982"/>
    </source>
</evidence>
<dbReference type="InterPro" id="IPR008869">
    <property type="entry name" value="MlaC/ttg2D"/>
</dbReference>
<gene>
    <name evidence="3" type="ORF">C7453_101379</name>
    <name evidence="2" type="ORF">HLH32_01880</name>
</gene>
<evidence type="ECO:0000313" key="2">
    <source>
        <dbReference type="EMBL" id="MBB2185154.1"/>
    </source>
</evidence>
<proteinExistence type="predicted"/>
<dbReference type="EMBL" id="QQAW01000001">
    <property type="protein sequence ID" value="RDI40584.1"/>
    <property type="molecule type" value="Genomic_DNA"/>
</dbReference>
<name>A0A370GDQ7_GLULI</name>
<reference evidence="3 4" key="1">
    <citation type="submission" date="2018-07" db="EMBL/GenBank/DDBJ databases">
        <title>Genomic Encyclopedia of Type Strains, Phase IV (KMG-IV): sequencing the most valuable type-strain genomes for metagenomic binning, comparative biology and taxonomic classification.</title>
        <authorList>
            <person name="Goeker M."/>
        </authorList>
    </citation>
    <scope>NUCLEOTIDE SEQUENCE [LARGE SCALE GENOMIC DNA]</scope>
    <source>
        <strain evidence="3 4">DSM 5603</strain>
    </source>
</reference>
<sequence length="206" mass="22263">MKTALSRRHALGLAAATAALQVTAPARAASAQEARTFVSTFGQQLIAIVNSDRSLAEKKTAILPLLQDHVDMDAIGRYCLGRYWRVATPEQQARFLSLFHQILVNSISDKIGDYRGVTFTIGNVTASGTDQAVDTVINRPEQPAVNAQWIVSFSSGKPMVVDVMAEGPSLRLTTRQDYASFIGRHNGSIDALLHALDHQVAAHATP</sequence>
<evidence type="ECO:0000256" key="1">
    <source>
        <dbReference type="SAM" id="SignalP"/>
    </source>
</evidence>
<dbReference type="Proteomes" id="UP000254958">
    <property type="component" value="Unassembled WGS sequence"/>
</dbReference>